<reference evidence="2 4" key="3">
    <citation type="submission" date="2019-04" db="EMBL/GenBank/DDBJ databases">
        <title>Microbes associate with the intestines of laboratory mice.</title>
        <authorList>
            <person name="Navarre W."/>
            <person name="Wong E."/>
            <person name="Huang K."/>
            <person name="Tropini C."/>
            <person name="Ng K."/>
            <person name="Yu B."/>
        </authorList>
    </citation>
    <scope>NUCLEOTIDE SEQUENCE [LARGE SCALE GENOMIC DNA]</scope>
    <source>
        <strain evidence="2 4">NM63_1-25</strain>
    </source>
</reference>
<evidence type="ECO:0000313" key="2">
    <source>
        <dbReference type="EMBL" id="TGY40386.1"/>
    </source>
</evidence>
<accession>A0A1C7H3S3</accession>
<dbReference type="RefSeq" id="WP_065540182.1">
    <property type="nucleotide sequence ID" value="NZ_CAPDLJ010000006.1"/>
</dbReference>
<proteinExistence type="predicted"/>
<name>A0A1C7H3S3_9BACE</name>
<organism evidence="1 3">
    <name type="scientific">Bacteroides caecimuris</name>
    <dbReference type="NCBI Taxonomy" id="1796613"/>
    <lineage>
        <taxon>Bacteria</taxon>
        <taxon>Pseudomonadati</taxon>
        <taxon>Bacteroidota</taxon>
        <taxon>Bacteroidia</taxon>
        <taxon>Bacteroidales</taxon>
        <taxon>Bacteroidaceae</taxon>
        <taxon>Bacteroides</taxon>
    </lineage>
</organism>
<sequence>MVLGKFKRNPFLVLTLLLGVIFQSCNSDYDEYVDEAEHSKKENTTDYDVVLQSSEFKNYDFKYSNLMVIIEEVTCRMSKEEEVELIELAKLYMSDSDRYSALFRYKVANILGSDSIRVKDAFASVLEAKKTLMNNKKLSDKMSGREKLIFAELQINRDAVLIEGTTPIVKTRTENISKLAQCKAICISEYESTDHKLAELYLCGSAVNIALCAMSSGAAIPIIVIEQIGLTMAIDAERREAIRVRENCYRRCDLDWG</sequence>
<dbReference type="EMBL" id="SRYX01000006">
    <property type="protein sequence ID" value="TGY40386.1"/>
    <property type="molecule type" value="Genomic_DNA"/>
</dbReference>
<dbReference type="OrthoDB" id="9814800at2"/>
<dbReference type="Proteomes" id="UP000092631">
    <property type="component" value="Chromosome"/>
</dbReference>
<evidence type="ECO:0000313" key="1">
    <source>
        <dbReference type="EMBL" id="ANU59568.1"/>
    </source>
</evidence>
<dbReference type="KEGG" id="bcae:A4V03_19975"/>
<accession>A0A4S2DEJ0</accession>
<dbReference type="GeneID" id="82189407"/>
<evidence type="ECO:0000313" key="4">
    <source>
        <dbReference type="Proteomes" id="UP000309566"/>
    </source>
</evidence>
<reference evidence="1" key="2">
    <citation type="submission" date="2017-04" db="EMBL/GenBank/DDBJ databases">
        <title>Complete Genome Sequences of Twelve Strains of a Stable Defined Moderately Diverse Mouse Microbiota 2 (sDMDMm2).</title>
        <authorList>
            <person name="Uchimura Y."/>
            <person name="Wyss M."/>
            <person name="Brugiroux S."/>
            <person name="Limenitakis J.P."/>
            <person name="Stecher B."/>
            <person name="McCoy K.D."/>
            <person name="Macpherson A.J."/>
        </authorList>
    </citation>
    <scope>NUCLEOTIDE SEQUENCE</scope>
    <source>
        <strain evidence="1">I48</strain>
    </source>
</reference>
<evidence type="ECO:0008006" key="5">
    <source>
        <dbReference type="Google" id="ProtNLM"/>
    </source>
</evidence>
<evidence type="ECO:0000313" key="3">
    <source>
        <dbReference type="Proteomes" id="UP000092631"/>
    </source>
</evidence>
<reference evidence="3" key="1">
    <citation type="submission" date="2016-04" db="EMBL/GenBank/DDBJ databases">
        <title>Complete Genome Sequences of Twelve Strains of a Stable Defined Moderately Diverse Mouse Microbiota 2 (sDMDMm2).</title>
        <authorList>
            <person name="Uchimura Y."/>
            <person name="Wyss M."/>
            <person name="Brugiroux S."/>
            <person name="Limenitakis J.P."/>
            <person name="Stecher B."/>
            <person name="McCoy K.D."/>
            <person name="Macpherson A.J."/>
        </authorList>
    </citation>
    <scope>NUCLEOTIDE SEQUENCE [LARGE SCALE GENOMIC DNA]</scope>
    <source>
        <strain evidence="3">I48</strain>
    </source>
</reference>
<dbReference type="AlphaFoldDB" id="A0A1C7H3S3"/>
<keyword evidence="3" id="KW-1185">Reference proteome</keyword>
<dbReference type="PROSITE" id="PS51257">
    <property type="entry name" value="PROKAR_LIPOPROTEIN"/>
    <property type="match status" value="1"/>
</dbReference>
<dbReference type="Proteomes" id="UP000309566">
    <property type="component" value="Unassembled WGS sequence"/>
</dbReference>
<gene>
    <name evidence="1" type="ORF">A4V03_19975</name>
    <name evidence="2" type="ORF">E5353_02660</name>
</gene>
<protein>
    <recommendedName>
        <fullName evidence="5">Lipoprotein</fullName>
    </recommendedName>
</protein>
<dbReference type="EMBL" id="CP015401">
    <property type="protein sequence ID" value="ANU59568.1"/>
    <property type="molecule type" value="Genomic_DNA"/>
</dbReference>